<comment type="caution">
    <text evidence="2">The sequence shown here is derived from an EMBL/GenBank/DDBJ whole genome shotgun (WGS) entry which is preliminary data.</text>
</comment>
<reference evidence="2 3" key="2">
    <citation type="journal article" date="2017" name="Genome Biol.">
        <title>New reference genome sequences of hot pepper reveal the massive evolution of plant disease-resistance genes by retroduplication.</title>
        <authorList>
            <person name="Kim S."/>
            <person name="Park J."/>
            <person name="Yeom S.I."/>
            <person name="Kim Y.M."/>
            <person name="Seo E."/>
            <person name="Kim K.T."/>
            <person name="Kim M.S."/>
            <person name="Lee J.M."/>
            <person name="Cheong K."/>
            <person name="Shin H.S."/>
            <person name="Kim S.B."/>
            <person name="Han K."/>
            <person name="Lee J."/>
            <person name="Park M."/>
            <person name="Lee H.A."/>
            <person name="Lee H.Y."/>
            <person name="Lee Y."/>
            <person name="Oh S."/>
            <person name="Lee J.H."/>
            <person name="Choi E."/>
            <person name="Choi E."/>
            <person name="Lee S.E."/>
            <person name="Jeon J."/>
            <person name="Kim H."/>
            <person name="Choi G."/>
            <person name="Song H."/>
            <person name="Lee J."/>
            <person name="Lee S.C."/>
            <person name="Kwon J.K."/>
            <person name="Lee H.Y."/>
            <person name="Koo N."/>
            <person name="Hong Y."/>
            <person name="Kim R.W."/>
            <person name="Kang W.H."/>
            <person name="Huh J.H."/>
            <person name="Kang B.C."/>
            <person name="Yang T.J."/>
            <person name="Lee Y.H."/>
            <person name="Bennetzen J.L."/>
            <person name="Choi D."/>
        </authorList>
    </citation>
    <scope>NUCLEOTIDE SEQUENCE [LARGE SCALE GENOMIC DNA]</scope>
    <source>
        <strain evidence="3">cv. CM334</strain>
    </source>
</reference>
<dbReference type="Gene3D" id="1.20.1280.50">
    <property type="match status" value="1"/>
</dbReference>
<dbReference type="AlphaFoldDB" id="A0A2G2XUG2"/>
<dbReference type="PANTHER" id="PTHR31672">
    <property type="entry name" value="BNACNNG10540D PROTEIN"/>
    <property type="match status" value="1"/>
</dbReference>
<dbReference type="InterPro" id="IPR036047">
    <property type="entry name" value="F-box-like_dom_sf"/>
</dbReference>
<gene>
    <name evidence="2" type="ORF">T459_35011</name>
</gene>
<dbReference type="SMART" id="SM00256">
    <property type="entry name" value="FBOX"/>
    <property type="match status" value="1"/>
</dbReference>
<dbReference type="STRING" id="4072.A0A2G2XUG2"/>
<accession>A0A2G2XUG2</accession>
<dbReference type="PANTHER" id="PTHR31672:SF13">
    <property type="entry name" value="F-BOX PROTEIN CPR30-LIKE"/>
    <property type="match status" value="1"/>
</dbReference>
<proteinExistence type="predicted"/>
<reference evidence="2 3" key="1">
    <citation type="journal article" date="2014" name="Nat. Genet.">
        <title>Genome sequence of the hot pepper provides insights into the evolution of pungency in Capsicum species.</title>
        <authorList>
            <person name="Kim S."/>
            <person name="Park M."/>
            <person name="Yeom S.I."/>
            <person name="Kim Y.M."/>
            <person name="Lee J.M."/>
            <person name="Lee H.A."/>
            <person name="Seo E."/>
            <person name="Choi J."/>
            <person name="Cheong K."/>
            <person name="Kim K.T."/>
            <person name="Jung K."/>
            <person name="Lee G.W."/>
            <person name="Oh S.K."/>
            <person name="Bae C."/>
            <person name="Kim S.B."/>
            <person name="Lee H.Y."/>
            <person name="Kim S.Y."/>
            <person name="Kim M.S."/>
            <person name="Kang B.C."/>
            <person name="Jo Y.D."/>
            <person name="Yang H.B."/>
            <person name="Jeong H.J."/>
            <person name="Kang W.H."/>
            <person name="Kwon J.K."/>
            <person name="Shin C."/>
            <person name="Lim J.Y."/>
            <person name="Park J.H."/>
            <person name="Huh J.H."/>
            <person name="Kim J.S."/>
            <person name="Kim B.D."/>
            <person name="Cohen O."/>
            <person name="Paran I."/>
            <person name="Suh M.C."/>
            <person name="Lee S.B."/>
            <person name="Kim Y.K."/>
            <person name="Shin Y."/>
            <person name="Noh S.J."/>
            <person name="Park J."/>
            <person name="Seo Y.S."/>
            <person name="Kwon S.Y."/>
            <person name="Kim H.A."/>
            <person name="Park J.M."/>
            <person name="Kim H.J."/>
            <person name="Choi S.B."/>
            <person name="Bosland P.W."/>
            <person name="Reeves G."/>
            <person name="Jo S.H."/>
            <person name="Lee B.W."/>
            <person name="Cho H.T."/>
            <person name="Choi H.S."/>
            <person name="Lee M.S."/>
            <person name="Yu Y."/>
            <person name="Do Choi Y."/>
            <person name="Park B.S."/>
            <person name="van Deynze A."/>
            <person name="Ashrafi H."/>
            <person name="Hill T."/>
            <person name="Kim W.T."/>
            <person name="Pai H.S."/>
            <person name="Ahn H.K."/>
            <person name="Yeam I."/>
            <person name="Giovannoni J.J."/>
            <person name="Rose J.K."/>
            <person name="Sorensen I."/>
            <person name="Lee S.J."/>
            <person name="Kim R.W."/>
            <person name="Choi I.Y."/>
            <person name="Choi B.S."/>
            <person name="Lim J.S."/>
            <person name="Lee Y.H."/>
            <person name="Choi D."/>
        </authorList>
    </citation>
    <scope>NUCLEOTIDE SEQUENCE [LARGE SCALE GENOMIC DNA]</scope>
    <source>
        <strain evidence="3">cv. CM334</strain>
    </source>
</reference>
<dbReference type="CDD" id="cd22157">
    <property type="entry name" value="F-box_AtFBW1-like"/>
    <property type="match status" value="1"/>
</dbReference>
<name>A0A2G2XUG2_CAPAN</name>
<dbReference type="Gramene" id="PHT61145">
    <property type="protein sequence ID" value="PHT61145"/>
    <property type="gene ID" value="T459_35011"/>
</dbReference>
<keyword evidence="3" id="KW-1185">Reference proteome</keyword>
<dbReference type="EMBL" id="AYRZ02000239">
    <property type="protein sequence ID" value="PHT61145.1"/>
    <property type="molecule type" value="Genomic_DNA"/>
</dbReference>
<dbReference type="InterPro" id="IPR050796">
    <property type="entry name" value="SCF_F-box_component"/>
</dbReference>
<dbReference type="Proteomes" id="UP000222542">
    <property type="component" value="Unassembled WGS sequence"/>
</dbReference>
<sequence>MWNKNVLPYLQFLIAGKKVVKHLEKIKQMDLQEEIIMDILSRLPVQSLLRFKCVSKFWMTLISQPYFTTKHFNHAKHNQSFEKMLLLNKEYSFHCSSLPPDQLFEDVRGINRPRSGKLWCWNIHCCYDGLVLVGVHNYPDKDFMLLLWNPSTIESVVLSNPKFSQ</sequence>
<feature type="domain" description="F-box" evidence="1">
    <location>
        <begin position="25"/>
        <end position="84"/>
    </location>
</feature>
<organism evidence="2 3">
    <name type="scientific">Capsicum annuum</name>
    <name type="common">Capsicum pepper</name>
    <dbReference type="NCBI Taxonomy" id="4072"/>
    <lineage>
        <taxon>Eukaryota</taxon>
        <taxon>Viridiplantae</taxon>
        <taxon>Streptophyta</taxon>
        <taxon>Embryophyta</taxon>
        <taxon>Tracheophyta</taxon>
        <taxon>Spermatophyta</taxon>
        <taxon>Magnoliopsida</taxon>
        <taxon>eudicotyledons</taxon>
        <taxon>Gunneridae</taxon>
        <taxon>Pentapetalae</taxon>
        <taxon>asterids</taxon>
        <taxon>lamiids</taxon>
        <taxon>Solanales</taxon>
        <taxon>Solanaceae</taxon>
        <taxon>Solanoideae</taxon>
        <taxon>Capsiceae</taxon>
        <taxon>Capsicum</taxon>
    </lineage>
</organism>
<protein>
    <recommendedName>
        <fullName evidence="1">F-box domain-containing protein</fullName>
    </recommendedName>
</protein>
<dbReference type="Pfam" id="PF00646">
    <property type="entry name" value="F-box"/>
    <property type="match status" value="1"/>
</dbReference>
<dbReference type="InterPro" id="IPR001810">
    <property type="entry name" value="F-box_dom"/>
</dbReference>
<evidence type="ECO:0000259" key="1">
    <source>
        <dbReference type="PROSITE" id="PS50181"/>
    </source>
</evidence>
<dbReference type="SUPFAM" id="SSF81383">
    <property type="entry name" value="F-box domain"/>
    <property type="match status" value="1"/>
</dbReference>
<dbReference type="PROSITE" id="PS50181">
    <property type="entry name" value="FBOX"/>
    <property type="match status" value="1"/>
</dbReference>
<evidence type="ECO:0000313" key="2">
    <source>
        <dbReference type="EMBL" id="PHT61145.1"/>
    </source>
</evidence>
<evidence type="ECO:0000313" key="3">
    <source>
        <dbReference type="Proteomes" id="UP000222542"/>
    </source>
</evidence>